<dbReference type="PANTHER" id="PTHR21098:SF0">
    <property type="entry name" value="RIBOFLAVIN SYNTHASE"/>
    <property type="match status" value="1"/>
</dbReference>
<gene>
    <name evidence="12" type="ORF">ASCRUDRAFT_104805</name>
</gene>
<dbReference type="SUPFAM" id="SSF63380">
    <property type="entry name" value="Riboflavin synthase domain-like"/>
    <property type="match status" value="2"/>
</dbReference>
<keyword evidence="7" id="KW-0686">Riboflavin biosynthesis</keyword>
<keyword evidence="9" id="KW-0677">Repeat</keyword>
<organism evidence="12 13">
    <name type="scientific">Ascoidea rubescens DSM 1968</name>
    <dbReference type="NCBI Taxonomy" id="1344418"/>
    <lineage>
        <taxon>Eukaryota</taxon>
        <taxon>Fungi</taxon>
        <taxon>Dikarya</taxon>
        <taxon>Ascomycota</taxon>
        <taxon>Saccharomycotina</taxon>
        <taxon>Saccharomycetes</taxon>
        <taxon>Ascoideaceae</taxon>
        <taxon>Ascoidea</taxon>
    </lineage>
</organism>
<dbReference type="CDD" id="cd00402">
    <property type="entry name" value="Riboflavin_synthase_like"/>
    <property type="match status" value="1"/>
</dbReference>
<dbReference type="AlphaFoldDB" id="A0A1D2VRY2"/>
<accession>A0A1D2VRY2</accession>
<evidence type="ECO:0000256" key="10">
    <source>
        <dbReference type="PROSITE-ProRule" id="PRU00524"/>
    </source>
</evidence>
<dbReference type="Proteomes" id="UP000095038">
    <property type="component" value="Unassembled WGS sequence"/>
</dbReference>
<dbReference type="GO" id="GO:0004746">
    <property type="term" value="F:riboflavin synthase activity"/>
    <property type="evidence" value="ECO:0007669"/>
    <property type="project" value="UniProtKB-EC"/>
</dbReference>
<comment type="function">
    <text evidence="2">Catalyzes the dismutation of two molecules of 6,7-dimethyl-8-ribityllumazine, resulting in the formation of riboflavin and 5-amino-6-(D-ribitylamino)uracil.</text>
</comment>
<dbReference type="RefSeq" id="XP_020050681.1">
    <property type="nucleotide sequence ID" value="XM_020188604.1"/>
</dbReference>
<dbReference type="OrthoDB" id="10258924at2759"/>
<dbReference type="Pfam" id="PF00677">
    <property type="entry name" value="Lum_binding"/>
    <property type="match status" value="2"/>
</dbReference>
<dbReference type="PROSITE" id="PS51177">
    <property type="entry name" value="LUMAZINE_BIND"/>
    <property type="match status" value="2"/>
</dbReference>
<feature type="repeat" description="Lumazine-binding" evidence="10">
    <location>
        <begin position="105"/>
        <end position="209"/>
    </location>
</feature>
<evidence type="ECO:0000256" key="4">
    <source>
        <dbReference type="ARBA" id="ARBA00011233"/>
    </source>
</evidence>
<dbReference type="FunCoup" id="A0A1D2VRY2">
    <property type="interactions" value="172"/>
</dbReference>
<dbReference type="GO" id="GO:0009231">
    <property type="term" value="P:riboflavin biosynthetic process"/>
    <property type="evidence" value="ECO:0007669"/>
    <property type="project" value="UniProtKB-KW"/>
</dbReference>
<evidence type="ECO:0000313" key="12">
    <source>
        <dbReference type="EMBL" id="ODV64374.1"/>
    </source>
</evidence>
<protein>
    <recommendedName>
        <fullName evidence="6">Riboflavin synthase</fullName>
        <ecNumber evidence="5">2.5.1.9</ecNumber>
    </recommendedName>
</protein>
<evidence type="ECO:0000256" key="5">
    <source>
        <dbReference type="ARBA" id="ARBA00012827"/>
    </source>
</evidence>
<feature type="domain" description="Lumazine-binding" evidence="11">
    <location>
        <begin position="105"/>
        <end position="209"/>
    </location>
</feature>
<evidence type="ECO:0000256" key="2">
    <source>
        <dbReference type="ARBA" id="ARBA00002803"/>
    </source>
</evidence>
<proteinExistence type="predicted"/>
<evidence type="ECO:0000256" key="3">
    <source>
        <dbReference type="ARBA" id="ARBA00004887"/>
    </source>
</evidence>
<comment type="pathway">
    <text evidence="3">Cofactor biosynthesis; riboflavin biosynthesis; riboflavin from 2-hydroxy-3-oxobutyl phosphate and 5-amino-6-(D-ribitylamino)uracil: step 2/2.</text>
</comment>
<keyword evidence="8" id="KW-0808">Transferase</keyword>
<comment type="subunit">
    <text evidence="4">Homotrimer.</text>
</comment>
<dbReference type="EMBL" id="KV454475">
    <property type="protein sequence ID" value="ODV64374.1"/>
    <property type="molecule type" value="Genomic_DNA"/>
</dbReference>
<dbReference type="NCBIfam" id="NF006767">
    <property type="entry name" value="PRK09289.1"/>
    <property type="match status" value="1"/>
</dbReference>
<feature type="repeat" description="Lumazine-binding" evidence="10">
    <location>
        <begin position="1"/>
        <end position="104"/>
    </location>
</feature>
<evidence type="ECO:0000313" key="13">
    <source>
        <dbReference type="Proteomes" id="UP000095038"/>
    </source>
</evidence>
<keyword evidence="13" id="KW-1185">Reference proteome</keyword>
<dbReference type="PIRSF" id="PIRSF000498">
    <property type="entry name" value="Riboflavin_syn_A"/>
    <property type="match status" value="1"/>
</dbReference>
<dbReference type="InterPro" id="IPR001783">
    <property type="entry name" value="Lumazine-bd"/>
</dbReference>
<reference evidence="13" key="1">
    <citation type="submission" date="2016-05" db="EMBL/GenBank/DDBJ databases">
        <title>Comparative genomics of biotechnologically important yeasts.</title>
        <authorList>
            <consortium name="DOE Joint Genome Institute"/>
            <person name="Riley R."/>
            <person name="Haridas S."/>
            <person name="Wolfe K.H."/>
            <person name="Lopes M.R."/>
            <person name="Hittinger C.T."/>
            <person name="Goker M."/>
            <person name="Salamov A."/>
            <person name="Wisecaver J."/>
            <person name="Long T.M."/>
            <person name="Aerts A.L."/>
            <person name="Barry K."/>
            <person name="Choi C."/>
            <person name="Clum A."/>
            <person name="Coughlan A.Y."/>
            <person name="Deshpande S."/>
            <person name="Douglass A.P."/>
            <person name="Hanson S.J."/>
            <person name="Klenk H.-P."/>
            <person name="Labutti K."/>
            <person name="Lapidus A."/>
            <person name="Lindquist E."/>
            <person name="Lipzen A."/>
            <person name="Meier-Kolthoff J.P."/>
            <person name="Ohm R.A."/>
            <person name="Otillar R.P."/>
            <person name="Pangilinan J."/>
            <person name="Peng Y."/>
            <person name="Rokas A."/>
            <person name="Rosa C.A."/>
            <person name="Scheuner C."/>
            <person name="Sibirny A.A."/>
            <person name="Slot J.C."/>
            <person name="Stielow J.B."/>
            <person name="Sun H."/>
            <person name="Kurtzman C.P."/>
            <person name="Blackwell M."/>
            <person name="Grigoriev I.V."/>
            <person name="Jeffries T.W."/>
        </authorList>
    </citation>
    <scope>NUCLEOTIDE SEQUENCE [LARGE SCALE GENOMIC DNA]</scope>
    <source>
        <strain evidence="13">DSM 1968</strain>
    </source>
</reference>
<evidence type="ECO:0000256" key="1">
    <source>
        <dbReference type="ARBA" id="ARBA00000968"/>
    </source>
</evidence>
<evidence type="ECO:0000256" key="6">
    <source>
        <dbReference type="ARBA" id="ARBA00013950"/>
    </source>
</evidence>
<feature type="domain" description="Lumazine-binding" evidence="11">
    <location>
        <begin position="1"/>
        <end position="104"/>
    </location>
</feature>
<evidence type="ECO:0000259" key="11">
    <source>
        <dbReference type="PROSITE" id="PS51177"/>
    </source>
</evidence>
<dbReference type="NCBIfam" id="TIGR00187">
    <property type="entry name" value="ribE"/>
    <property type="match status" value="1"/>
</dbReference>
<evidence type="ECO:0000256" key="9">
    <source>
        <dbReference type="ARBA" id="ARBA00022737"/>
    </source>
</evidence>
<comment type="catalytic activity">
    <reaction evidence="1">
        <text>2 6,7-dimethyl-8-(1-D-ribityl)lumazine + H(+) = 5-amino-6-(D-ribitylamino)uracil + riboflavin</text>
        <dbReference type="Rhea" id="RHEA:20772"/>
        <dbReference type="ChEBI" id="CHEBI:15378"/>
        <dbReference type="ChEBI" id="CHEBI:15934"/>
        <dbReference type="ChEBI" id="CHEBI:57986"/>
        <dbReference type="ChEBI" id="CHEBI:58201"/>
        <dbReference type="EC" id="2.5.1.9"/>
    </reaction>
</comment>
<dbReference type="InterPro" id="IPR023366">
    <property type="entry name" value="ATP_synth_asu-like_sf"/>
</dbReference>
<dbReference type="Gene3D" id="2.40.30.20">
    <property type="match status" value="2"/>
</dbReference>
<dbReference type="FunFam" id="2.40.30.20:FF:000004">
    <property type="entry name" value="Riboflavin synthase, alpha subunit"/>
    <property type="match status" value="1"/>
</dbReference>
<dbReference type="GeneID" id="30962240"/>
<evidence type="ECO:0000256" key="7">
    <source>
        <dbReference type="ARBA" id="ARBA00022619"/>
    </source>
</evidence>
<dbReference type="FunFam" id="2.40.30.20:FF:000006">
    <property type="entry name" value="Riboflavin synthase, alpha subunit"/>
    <property type="match status" value="1"/>
</dbReference>
<dbReference type="InterPro" id="IPR017938">
    <property type="entry name" value="Riboflavin_synthase-like_b-brl"/>
</dbReference>
<name>A0A1D2VRY2_9ASCO</name>
<sequence length="239" mass="26582">MFTGLIEHIGTVSEYNKLDESSSGGNGVSLTVTDALPILVDAKIGDSIAINGTCLTVTELINASTFKVGISSETIRKTNLGELHESSKVNLERAMDSDVRFGGHMVQGHVDTIAKIVSREKEDNSIIFTFQLRTEDDEEKKLVNYIVKKGFICLDGTSLTVTDVDYTDYTFKIMMIKHTQERVIMPLKSIGDYVNVEVDLVGKLIERQIENQLENLNESSPLAKFIVSIVDKRIKELVH</sequence>
<dbReference type="STRING" id="1344418.A0A1D2VRY2"/>
<evidence type="ECO:0000256" key="8">
    <source>
        <dbReference type="ARBA" id="ARBA00022679"/>
    </source>
</evidence>
<dbReference type="EC" id="2.5.1.9" evidence="5"/>
<dbReference type="InParanoid" id="A0A1D2VRY2"/>
<dbReference type="PANTHER" id="PTHR21098">
    <property type="entry name" value="RIBOFLAVIN SYNTHASE ALPHA CHAIN"/>
    <property type="match status" value="1"/>
</dbReference>
<dbReference type="InterPro" id="IPR026017">
    <property type="entry name" value="Lumazine-bd_dom"/>
</dbReference>